<dbReference type="Proteomes" id="UP000010552">
    <property type="component" value="Unassembled WGS sequence"/>
</dbReference>
<sequence length="110" mass="12257">MMLENFPLNRTISCMFQCVTDIGLQLGLLHSLAVSYFRHLVVTGYLFSSVPMKEGLNIIFHVALALLKSLSIFTVLCHPVFSEGALCLIARHLPTRVLDRSLSVSLRGRP</sequence>
<protein>
    <submittedName>
        <fullName evidence="1">Uncharacterized protein</fullName>
    </submittedName>
</protein>
<keyword evidence="2" id="KW-1185">Reference proteome</keyword>
<accession>L5KXQ8</accession>
<dbReference type="InParanoid" id="L5KXQ8"/>
<organism evidence="1 2">
    <name type="scientific">Pteropus alecto</name>
    <name type="common">Black flying fox</name>
    <dbReference type="NCBI Taxonomy" id="9402"/>
    <lineage>
        <taxon>Eukaryota</taxon>
        <taxon>Metazoa</taxon>
        <taxon>Chordata</taxon>
        <taxon>Craniata</taxon>
        <taxon>Vertebrata</taxon>
        <taxon>Euteleostomi</taxon>
        <taxon>Mammalia</taxon>
        <taxon>Eutheria</taxon>
        <taxon>Laurasiatheria</taxon>
        <taxon>Chiroptera</taxon>
        <taxon>Yinpterochiroptera</taxon>
        <taxon>Pteropodoidea</taxon>
        <taxon>Pteropodidae</taxon>
        <taxon>Pteropodinae</taxon>
        <taxon>Pteropus</taxon>
    </lineage>
</organism>
<dbReference type="AlphaFoldDB" id="L5KXQ8"/>
<name>L5KXQ8_PTEAL</name>
<reference evidence="2" key="1">
    <citation type="journal article" date="2013" name="Science">
        <title>Comparative analysis of bat genomes provides insight into the evolution of flight and immunity.</title>
        <authorList>
            <person name="Zhang G."/>
            <person name="Cowled C."/>
            <person name="Shi Z."/>
            <person name="Huang Z."/>
            <person name="Bishop-Lilly K.A."/>
            <person name="Fang X."/>
            <person name="Wynne J.W."/>
            <person name="Xiong Z."/>
            <person name="Baker M.L."/>
            <person name="Zhao W."/>
            <person name="Tachedjian M."/>
            <person name="Zhu Y."/>
            <person name="Zhou P."/>
            <person name="Jiang X."/>
            <person name="Ng J."/>
            <person name="Yang L."/>
            <person name="Wu L."/>
            <person name="Xiao J."/>
            <person name="Feng Y."/>
            <person name="Chen Y."/>
            <person name="Sun X."/>
            <person name="Zhang Y."/>
            <person name="Marsh G.A."/>
            <person name="Crameri G."/>
            <person name="Broder C.C."/>
            <person name="Frey K.G."/>
            <person name="Wang L.F."/>
            <person name="Wang J."/>
        </authorList>
    </citation>
    <scope>NUCLEOTIDE SEQUENCE [LARGE SCALE GENOMIC DNA]</scope>
</reference>
<gene>
    <name evidence="1" type="ORF">PAL_GLEAN10017771</name>
</gene>
<dbReference type="EMBL" id="KB030474">
    <property type="protein sequence ID" value="ELK16254.1"/>
    <property type="molecule type" value="Genomic_DNA"/>
</dbReference>
<evidence type="ECO:0000313" key="2">
    <source>
        <dbReference type="Proteomes" id="UP000010552"/>
    </source>
</evidence>
<evidence type="ECO:0000313" key="1">
    <source>
        <dbReference type="EMBL" id="ELK16254.1"/>
    </source>
</evidence>
<proteinExistence type="predicted"/>